<evidence type="ECO:0000313" key="1">
    <source>
        <dbReference type="EMBL" id="EZA53818.1"/>
    </source>
</evidence>
<gene>
    <name evidence="1" type="ORF">X777_06635</name>
</gene>
<dbReference type="AlphaFoldDB" id="A0A026WCZ4"/>
<name>A0A026WCZ4_OOCBI</name>
<dbReference type="EMBL" id="KK107270">
    <property type="protein sequence ID" value="EZA53818.1"/>
    <property type="molecule type" value="Genomic_DNA"/>
</dbReference>
<organism evidence="1 2">
    <name type="scientific">Ooceraea biroi</name>
    <name type="common">Clonal raider ant</name>
    <name type="synonym">Cerapachys biroi</name>
    <dbReference type="NCBI Taxonomy" id="2015173"/>
    <lineage>
        <taxon>Eukaryota</taxon>
        <taxon>Metazoa</taxon>
        <taxon>Ecdysozoa</taxon>
        <taxon>Arthropoda</taxon>
        <taxon>Hexapoda</taxon>
        <taxon>Insecta</taxon>
        <taxon>Pterygota</taxon>
        <taxon>Neoptera</taxon>
        <taxon>Endopterygota</taxon>
        <taxon>Hymenoptera</taxon>
        <taxon>Apocrita</taxon>
        <taxon>Aculeata</taxon>
        <taxon>Formicoidea</taxon>
        <taxon>Formicidae</taxon>
        <taxon>Dorylinae</taxon>
        <taxon>Ooceraea</taxon>
    </lineage>
</organism>
<protein>
    <submittedName>
        <fullName evidence="1">Uncharacterized protein</fullName>
    </submittedName>
</protein>
<accession>A0A026WCZ4</accession>
<evidence type="ECO:0000313" key="2">
    <source>
        <dbReference type="Proteomes" id="UP000053097"/>
    </source>
</evidence>
<sequence length="68" mass="8272">MEVGRPRYLRKKGEKRSQKLIARWRCGNEEEINRFWMTEGKRKCQICEEAEGTIEHIMVHVKQKNKLR</sequence>
<proteinExistence type="predicted"/>
<keyword evidence="2" id="KW-1185">Reference proteome</keyword>
<dbReference type="Proteomes" id="UP000053097">
    <property type="component" value="Unassembled WGS sequence"/>
</dbReference>
<reference evidence="1 2" key="1">
    <citation type="journal article" date="2014" name="Curr. Biol.">
        <title>The genome of the clonal raider ant Cerapachys biroi.</title>
        <authorList>
            <person name="Oxley P.R."/>
            <person name="Ji L."/>
            <person name="Fetter-Pruneda I."/>
            <person name="McKenzie S.K."/>
            <person name="Li C."/>
            <person name="Hu H."/>
            <person name="Zhang G."/>
            <person name="Kronauer D.J."/>
        </authorList>
    </citation>
    <scope>NUCLEOTIDE SEQUENCE [LARGE SCALE GENOMIC DNA]</scope>
</reference>